<evidence type="ECO:0000313" key="3">
    <source>
        <dbReference type="EMBL" id="MEJ5979222.1"/>
    </source>
</evidence>
<dbReference type="InterPro" id="IPR050807">
    <property type="entry name" value="TransReg_Diox_bact_type"/>
</dbReference>
<dbReference type="RefSeq" id="WP_339589163.1">
    <property type="nucleotide sequence ID" value="NZ_JBBHJZ010000006.1"/>
</dbReference>
<protein>
    <submittedName>
        <fullName evidence="3">Helix-turn-helix transcriptional regulator</fullName>
    </submittedName>
</protein>
<dbReference type="InterPro" id="IPR001387">
    <property type="entry name" value="Cro/C1-type_HTH"/>
</dbReference>
<dbReference type="InterPro" id="IPR010982">
    <property type="entry name" value="Lambda_DNA-bd_dom_sf"/>
</dbReference>
<evidence type="ECO:0000259" key="2">
    <source>
        <dbReference type="PROSITE" id="PS50943"/>
    </source>
</evidence>
<evidence type="ECO:0000256" key="1">
    <source>
        <dbReference type="ARBA" id="ARBA00023125"/>
    </source>
</evidence>
<accession>A0ABU8S2P9</accession>
<dbReference type="PANTHER" id="PTHR46797">
    <property type="entry name" value="HTH-TYPE TRANSCRIPTIONAL REGULATOR"/>
    <property type="match status" value="1"/>
</dbReference>
<dbReference type="PANTHER" id="PTHR46797:SF1">
    <property type="entry name" value="METHYLPHOSPHONATE SYNTHASE"/>
    <property type="match status" value="1"/>
</dbReference>
<sequence>MLRRTFATNLRRLRSERGLSQEALADAAGLDRTYISALEREVYSASLDTIEKLADVLGIPGFEMLRD</sequence>
<evidence type="ECO:0000313" key="4">
    <source>
        <dbReference type="Proteomes" id="UP001361239"/>
    </source>
</evidence>
<keyword evidence="1" id="KW-0238">DNA-binding</keyword>
<dbReference type="Pfam" id="PF01381">
    <property type="entry name" value="HTH_3"/>
    <property type="match status" value="1"/>
</dbReference>
<proteinExistence type="predicted"/>
<dbReference type="Proteomes" id="UP001361239">
    <property type="component" value="Unassembled WGS sequence"/>
</dbReference>
<reference evidence="3 4" key="1">
    <citation type="submission" date="2024-03" db="EMBL/GenBank/DDBJ databases">
        <authorList>
            <person name="Jo J.-H."/>
        </authorList>
    </citation>
    <scope>NUCLEOTIDE SEQUENCE [LARGE SCALE GENOMIC DNA]</scope>
    <source>
        <strain evidence="3 4">PS1R-30</strain>
    </source>
</reference>
<name>A0ABU8S2P9_9SPHN</name>
<feature type="domain" description="HTH cro/C1-type" evidence="2">
    <location>
        <begin position="10"/>
        <end position="65"/>
    </location>
</feature>
<dbReference type="EMBL" id="JBBHJZ010000006">
    <property type="protein sequence ID" value="MEJ5979222.1"/>
    <property type="molecule type" value="Genomic_DNA"/>
</dbReference>
<organism evidence="3 4">
    <name type="scientific">Novosphingobium anseongense</name>
    <dbReference type="NCBI Taxonomy" id="3133436"/>
    <lineage>
        <taxon>Bacteria</taxon>
        <taxon>Pseudomonadati</taxon>
        <taxon>Pseudomonadota</taxon>
        <taxon>Alphaproteobacteria</taxon>
        <taxon>Sphingomonadales</taxon>
        <taxon>Sphingomonadaceae</taxon>
        <taxon>Novosphingobium</taxon>
    </lineage>
</organism>
<dbReference type="PROSITE" id="PS50943">
    <property type="entry name" value="HTH_CROC1"/>
    <property type="match status" value="1"/>
</dbReference>
<dbReference type="SUPFAM" id="SSF47413">
    <property type="entry name" value="lambda repressor-like DNA-binding domains"/>
    <property type="match status" value="1"/>
</dbReference>
<comment type="caution">
    <text evidence="3">The sequence shown here is derived from an EMBL/GenBank/DDBJ whole genome shotgun (WGS) entry which is preliminary data.</text>
</comment>
<dbReference type="Gene3D" id="1.10.260.40">
    <property type="entry name" value="lambda repressor-like DNA-binding domains"/>
    <property type="match status" value="1"/>
</dbReference>
<dbReference type="CDD" id="cd00093">
    <property type="entry name" value="HTH_XRE"/>
    <property type="match status" value="1"/>
</dbReference>
<keyword evidence="4" id="KW-1185">Reference proteome</keyword>
<dbReference type="SMART" id="SM00530">
    <property type="entry name" value="HTH_XRE"/>
    <property type="match status" value="1"/>
</dbReference>
<gene>
    <name evidence="3" type="ORF">WG901_21395</name>
</gene>